<evidence type="ECO:0000256" key="2">
    <source>
        <dbReference type="ARBA" id="ARBA00022603"/>
    </source>
</evidence>
<evidence type="ECO:0000256" key="6">
    <source>
        <dbReference type="ARBA" id="ARBA00047422"/>
    </source>
</evidence>
<dbReference type="STRING" id="320771.Cflav_PD1245"/>
<evidence type="ECO:0000256" key="7">
    <source>
        <dbReference type="PROSITE-ProRule" id="PRU01016"/>
    </source>
</evidence>
<keyword evidence="4 7" id="KW-0949">S-adenosyl-L-methionine</keyword>
<dbReference type="EMBL" id="ABOX02000042">
    <property type="protein sequence ID" value="EEF58518.1"/>
    <property type="molecule type" value="Genomic_DNA"/>
</dbReference>
<evidence type="ECO:0000313" key="10">
    <source>
        <dbReference type="Proteomes" id="UP000003688"/>
    </source>
</evidence>
<keyword evidence="2 7" id="KW-0489">Methyltransferase</keyword>
<dbReference type="Proteomes" id="UP000003688">
    <property type="component" value="Unassembled WGS sequence"/>
</dbReference>
<keyword evidence="3 7" id="KW-0808">Transferase</keyword>
<comment type="catalytic activity">
    <reaction evidence="6">
        <text>a 2'-deoxycytidine in DNA + S-adenosyl-L-methionine = a 5-methyl-2'-deoxycytidine in DNA + S-adenosyl-L-homocysteine + H(+)</text>
        <dbReference type="Rhea" id="RHEA:13681"/>
        <dbReference type="Rhea" id="RHEA-COMP:11369"/>
        <dbReference type="Rhea" id="RHEA-COMP:11370"/>
        <dbReference type="ChEBI" id="CHEBI:15378"/>
        <dbReference type="ChEBI" id="CHEBI:57856"/>
        <dbReference type="ChEBI" id="CHEBI:59789"/>
        <dbReference type="ChEBI" id="CHEBI:85452"/>
        <dbReference type="ChEBI" id="CHEBI:85454"/>
        <dbReference type="EC" id="2.1.1.37"/>
    </reaction>
</comment>
<evidence type="ECO:0000256" key="8">
    <source>
        <dbReference type="RuleBase" id="RU000416"/>
    </source>
</evidence>
<dbReference type="Gene3D" id="3.90.120.10">
    <property type="entry name" value="DNA Methylase, subunit A, domain 2"/>
    <property type="match status" value="1"/>
</dbReference>
<dbReference type="EC" id="2.1.1.37" evidence="1"/>
<evidence type="ECO:0000313" key="9">
    <source>
        <dbReference type="EMBL" id="EEF58518.1"/>
    </source>
</evidence>
<dbReference type="PANTHER" id="PTHR10629:SF52">
    <property type="entry name" value="DNA (CYTOSINE-5)-METHYLTRANSFERASE 1"/>
    <property type="match status" value="1"/>
</dbReference>
<dbReference type="NCBIfam" id="TIGR00675">
    <property type="entry name" value="dcm"/>
    <property type="match status" value="1"/>
</dbReference>
<evidence type="ECO:0000256" key="4">
    <source>
        <dbReference type="ARBA" id="ARBA00022691"/>
    </source>
</evidence>
<protein>
    <recommendedName>
        <fullName evidence="1">DNA (cytosine-5-)-methyltransferase</fullName>
        <ecNumber evidence="1">2.1.1.37</ecNumber>
    </recommendedName>
</protein>
<accession>B9XNU5</accession>
<name>B9XNU5_PEDPL</name>
<dbReference type="GO" id="GO:0009307">
    <property type="term" value="P:DNA restriction-modification system"/>
    <property type="evidence" value="ECO:0007669"/>
    <property type="project" value="UniProtKB-KW"/>
</dbReference>
<evidence type="ECO:0000256" key="5">
    <source>
        <dbReference type="ARBA" id="ARBA00022747"/>
    </source>
</evidence>
<comment type="caution">
    <text evidence="9">The sequence shown here is derived from an EMBL/GenBank/DDBJ whole genome shotgun (WGS) entry which is preliminary data.</text>
</comment>
<keyword evidence="5" id="KW-0680">Restriction system</keyword>
<dbReference type="Pfam" id="PF00145">
    <property type="entry name" value="DNA_methylase"/>
    <property type="match status" value="1"/>
</dbReference>
<dbReference type="PRINTS" id="PR00105">
    <property type="entry name" value="C5METTRFRASE"/>
</dbReference>
<keyword evidence="10" id="KW-1185">Reference proteome</keyword>
<dbReference type="GO" id="GO:0032259">
    <property type="term" value="P:methylation"/>
    <property type="evidence" value="ECO:0007669"/>
    <property type="project" value="UniProtKB-KW"/>
</dbReference>
<evidence type="ECO:0000256" key="3">
    <source>
        <dbReference type="ARBA" id="ARBA00022679"/>
    </source>
</evidence>
<gene>
    <name evidence="9" type="ORF">Cflav_PD1245</name>
</gene>
<dbReference type="InterPro" id="IPR050390">
    <property type="entry name" value="C5-Methyltransferase"/>
</dbReference>
<dbReference type="PROSITE" id="PS51679">
    <property type="entry name" value="SAM_MT_C5"/>
    <property type="match status" value="1"/>
</dbReference>
<dbReference type="Gene3D" id="3.40.50.150">
    <property type="entry name" value="Vaccinia Virus protein VP39"/>
    <property type="match status" value="1"/>
</dbReference>
<sequence>MKAGWKGVIAIEKDPMAFATLKHNLVDMEEHFAWPKWLPTTSHDIKKVIRKYPSELKKLAGKITLVAGGPPCQGFSVNGKRQEKDQRNRLVKSYVAFVKIVKPKLLLFENVRGFTMEFAKNGSGEIYSDKVCKLLRKLGYDVFADVIDFAGYGVPQRRRRYILVGTLKGSAKAFFKLIKKQKVGFLKRKGLPTRCTVSQAIRDLQKCNGLIKSPDSKSFLAGTYSTPQSRYQRFLREGVISEVPDSHRFAKHEKSTVRRFRDILRRAPKAKQISEELKAKYKLKKRSITPLCANSVSPTLTSLPDDYIHYSEPRILTVREYARLQSFPDRFEFKGKYTTGGKLRRLEVPRYTQIGNAIPPLFAEQAGLALRKLL</sequence>
<dbReference type="AlphaFoldDB" id="B9XNU5"/>
<proteinExistence type="inferred from homology"/>
<reference evidence="9 10" key="1">
    <citation type="journal article" date="2011" name="J. Bacteriol.">
        <title>Genome sequence of 'Pedosphaera parvula' Ellin514, an aerobic Verrucomicrobial isolate from pasture soil.</title>
        <authorList>
            <person name="Kant R."/>
            <person name="van Passel M.W."/>
            <person name="Sangwan P."/>
            <person name="Palva A."/>
            <person name="Lucas S."/>
            <person name="Copeland A."/>
            <person name="Lapidus A."/>
            <person name="Glavina Del Rio T."/>
            <person name="Dalin E."/>
            <person name="Tice H."/>
            <person name="Bruce D."/>
            <person name="Goodwin L."/>
            <person name="Pitluck S."/>
            <person name="Chertkov O."/>
            <person name="Larimer F.W."/>
            <person name="Land M.L."/>
            <person name="Hauser L."/>
            <person name="Brettin T.S."/>
            <person name="Detter J.C."/>
            <person name="Han S."/>
            <person name="de Vos W.M."/>
            <person name="Janssen P.H."/>
            <person name="Smidt H."/>
        </authorList>
    </citation>
    <scope>NUCLEOTIDE SEQUENCE [LARGE SCALE GENOMIC DNA]</scope>
    <source>
        <strain evidence="9 10">Ellin514</strain>
    </source>
</reference>
<comment type="similarity">
    <text evidence="7 8">Belongs to the class I-like SAM-binding methyltransferase superfamily. C5-methyltransferase family.</text>
</comment>
<dbReference type="PANTHER" id="PTHR10629">
    <property type="entry name" value="CYTOSINE-SPECIFIC METHYLTRANSFERASE"/>
    <property type="match status" value="1"/>
</dbReference>
<dbReference type="SUPFAM" id="SSF53335">
    <property type="entry name" value="S-adenosyl-L-methionine-dependent methyltransferases"/>
    <property type="match status" value="1"/>
</dbReference>
<organism evidence="9 10">
    <name type="scientific">Pedosphaera parvula (strain Ellin514)</name>
    <dbReference type="NCBI Taxonomy" id="320771"/>
    <lineage>
        <taxon>Bacteria</taxon>
        <taxon>Pseudomonadati</taxon>
        <taxon>Verrucomicrobiota</taxon>
        <taxon>Pedosphaerae</taxon>
        <taxon>Pedosphaerales</taxon>
        <taxon>Pedosphaeraceae</taxon>
        <taxon>Pedosphaera</taxon>
    </lineage>
</organism>
<feature type="active site" evidence="7">
    <location>
        <position position="72"/>
    </location>
</feature>
<dbReference type="InterPro" id="IPR029063">
    <property type="entry name" value="SAM-dependent_MTases_sf"/>
</dbReference>
<dbReference type="InterPro" id="IPR001525">
    <property type="entry name" value="C5_MeTfrase"/>
</dbReference>
<evidence type="ECO:0000256" key="1">
    <source>
        <dbReference type="ARBA" id="ARBA00011975"/>
    </source>
</evidence>
<dbReference type="GO" id="GO:0003886">
    <property type="term" value="F:DNA (cytosine-5-)-methyltransferase activity"/>
    <property type="evidence" value="ECO:0007669"/>
    <property type="project" value="UniProtKB-EC"/>
</dbReference>